<evidence type="ECO:0000256" key="5">
    <source>
        <dbReference type="ARBA" id="ARBA00022763"/>
    </source>
</evidence>
<dbReference type="InterPro" id="IPR005122">
    <property type="entry name" value="Uracil-DNA_glycosylase-like"/>
</dbReference>
<keyword evidence="9" id="KW-0234">DNA repair</keyword>
<dbReference type="NCBIfam" id="TIGR03915">
    <property type="entry name" value="SAM_7_link_chp"/>
    <property type="match status" value="1"/>
</dbReference>
<accession>A0ABT5J7S8</accession>
<evidence type="ECO:0000259" key="10">
    <source>
        <dbReference type="SMART" id="SM00986"/>
    </source>
</evidence>
<proteinExistence type="inferred from homology"/>
<dbReference type="SMART" id="SM00986">
    <property type="entry name" value="UDG"/>
    <property type="match status" value="1"/>
</dbReference>
<evidence type="ECO:0000313" key="11">
    <source>
        <dbReference type="EMBL" id="MDC7785684.1"/>
    </source>
</evidence>
<evidence type="ECO:0000256" key="1">
    <source>
        <dbReference type="ARBA" id="ARBA00006521"/>
    </source>
</evidence>
<keyword evidence="4" id="KW-0479">Metal-binding</keyword>
<dbReference type="SMART" id="SM00987">
    <property type="entry name" value="UreE_C"/>
    <property type="match status" value="1"/>
</dbReference>
<dbReference type="Pfam" id="PF13566">
    <property type="entry name" value="DUF4130"/>
    <property type="match status" value="1"/>
</dbReference>
<dbReference type="InterPro" id="IPR051536">
    <property type="entry name" value="UDG_Type-4/5"/>
</dbReference>
<evidence type="ECO:0000313" key="12">
    <source>
        <dbReference type="Proteomes" id="UP001165652"/>
    </source>
</evidence>
<feature type="domain" description="Uracil-DNA glycosylase-like" evidence="10">
    <location>
        <begin position="306"/>
        <end position="464"/>
    </location>
</feature>
<evidence type="ECO:0000256" key="7">
    <source>
        <dbReference type="ARBA" id="ARBA00023004"/>
    </source>
</evidence>
<keyword evidence="6" id="KW-0378">Hydrolase</keyword>
<protein>
    <recommendedName>
        <fullName evidence="2">Type-4 uracil-DNA glycosylase</fullName>
    </recommendedName>
</protein>
<keyword evidence="7" id="KW-0408">Iron</keyword>
<organism evidence="11 12">
    <name type="scientific">Rhodoplanes tepidamans</name>
    <name type="common">Rhodoplanes cryptolactis</name>
    <dbReference type="NCBI Taxonomy" id="200616"/>
    <lineage>
        <taxon>Bacteria</taxon>
        <taxon>Pseudomonadati</taxon>
        <taxon>Pseudomonadota</taxon>
        <taxon>Alphaproteobacteria</taxon>
        <taxon>Hyphomicrobiales</taxon>
        <taxon>Nitrobacteraceae</taxon>
        <taxon>Rhodoplanes</taxon>
    </lineage>
</organism>
<keyword evidence="12" id="KW-1185">Reference proteome</keyword>
<keyword evidence="3" id="KW-0004">4Fe-4S</keyword>
<keyword evidence="5" id="KW-0227">DNA damage</keyword>
<reference evidence="11" key="1">
    <citation type="journal article" date="2023" name="Microbiol Resour">
        <title>Genome Sequences of Rhodoplanes serenus and Two Thermotolerant Strains, Rhodoplanes tepidamans and 'Rhodoplanes cryptolactis,' Further Refine the Genus.</title>
        <authorList>
            <person name="Rayyan A.A."/>
            <person name="Kyndt J.A."/>
        </authorList>
    </citation>
    <scope>NUCLEOTIDE SEQUENCE</scope>
    <source>
        <strain evidence="11">DSM 9987</strain>
    </source>
</reference>
<sequence>MYAVRLPGDADEAAFRAAARRCLALRLAPADVAFAEESAPSLFPPLPDTDATAPAVSAPRAYQALLADAIGHSAADRFDLLYDLLWRIVSGARDVVANPADPVVARLSDYARAVRRDIHKMHAFLRFRPREVDGRPVHVAWYEPQHRVLKQAAPFFVDRFAAMDWLIATPAGTAAWSEGRLAFGPPAARPADADDPVLDALWTTYYRTTFDPARLRLAAMRREMPRNFWANMPETREIPAMVATAGRRVAAMKARAPDVPPGFADKIAARASPGPDGPATPLEALRGEVAACRRCPLHGPATQAVCGEGPRDAAIVFVDEQPGDQEDLSGRPFVGPAGQLFDRALAEAGIDRGGVYLTNAVKHFKYEPRGRRRIHGKPDPGEVRACRWWLDRELAALSPRLVVALGGTAAGALAGRAVSVLRERGPARFGARAGFVTVHPSFLLRLPEAARQADEYRAFVADLQAVKAAARAAAA</sequence>
<name>A0ABT5J7S8_RHOTP</name>
<keyword evidence="8" id="KW-0411">Iron-sulfur</keyword>
<dbReference type="SUPFAM" id="SSF52141">
    <property type="entry name" value="Uracil-DNA glycosylase-like"/>
    <property type="match status" value="1"/>
</dbReference>
<dbReference type="PANTHER" id="PTHR33693:SF9">
    <property type="entry name" value="TYPE-4 URACIL-DNA GLYCOSYLASE"/>
    <property type="match status" value="1"/>
</dbReference>
<dbReference type="InterPro" id="IPR005273">
    <property type="entry name" value="Ura-DNA_glyco_family4"/>
</dbReference>
<dbReference type="Gene3D" id="3.40.470.10">
    <property type="entry name" value="Uracil-DNA glycosylase-like domain"/>
    <property type="match status" value="1"/>
</dbReference>
<dbReference type="InterPro" id="IPR023875">
    <property type="entry name" value="DNA_repair_put"/>
</dbReference>
<dbReference type="RefSeq" id="WP_272776529.1">
    <property type="nucleotide sequence ID" value="NZ_JAQQLI010000009.1"/>
</dbReference>
<dbReference type="Pfam" id="PF03167">
    <property type="entry name" value="UDG"/>
    <property type="match status" value="1"/>
</dbReference>
<dbReference type="Proteomes" id="UP001165652">
    <property type="component" value="Unassembled WGS sequence"/>
</dbReference>
<comment type="caution">
    <text evidence="11">The sequence shown here is derived from an EMBL/GenBank/DDBJ whole genome shotgun (WGS) entry which is preliminary data.</text>
</comment>
<dbReference type="NCBIfam" id="TIGR03914">
    <property type="entry name" value="UDG_fam_dom"/>
    <property type="match status" value="1"/>
</dbReference>
<reference evidence="11" key="2">
    <citation type="submission" date="2023-02" db="EMBL/GenBank/DDBJ databases">
        <authorList>
            <person name="Rayyan A."/>
            <person name="Meyer T."/>
            <person name="Kyndt J.A."/>
        </authorList>
    </citation>
    <scope>NUCLEOTIDE SEQUENCE</scope>
    <source>
        <strain evidence="11">DSM 9987</strain>
    </source>
</reference>
<gene>
    <name evidence="11" type="ORF">PQJ73_08320</name>
</gene>
<dbReference type="CDD" id="cd10030">
    <property type="entry name" value="UDG-F4_TTUDGA_SPO1dp_like"/>
    <property type="match status" value="1"/>
</dbReference>
<dbReference type="InterPro" id="IPR036895">
    <property type="entry name" value="Uracil-DNA_glycosylase-like_sf"/>
</dbReference>
<evidence type="ECO:0000256" key="9">
    <source>
        <dbReference type="ARBA" id="ARBA00023204"/>
    </source>
</evidence>
<dbReference type="InterPro" id="IPR025404">
    <property type="entry name" value="DUF4130"/>
</dbReference>
<dbReference type="EMBL" id="JAQQLI010000009">
    <property type="protein sequence ID" value="MDC7785684.1"/>
    <property type="molecule type" value="Genomic_DNA"/>
</dbReference>
<comment type="similarity">
    <text evidence="1">Belongs to the uracil-DNA glycosylase (UDG) superfamily. Type 4 (UDGa) family.</text>
</comment>
<evidence type="ECO:0000256" key="4">
    <source>
        <dbReference type="ARBA" id="ARBA00022723"/>
    </source>
</evidence>
<evidence type="ECO:0000256" key="8">
    <source>
        <dbReference type="ARBA" id="ARBA00023014"/>
    </source>
</evidence>
<evidence type="ECO:0000256" key="3">
    <source>
        <dbReference type="ARBA" id="ARBA00022485"/>
    </source>
</evidence>
<evidence type="ECO:0000256" key="6">
    <source>
        <dbReference type="ARBA" id="ARBA00022801"/>
    </source>
</evidence>
<evidence type="ECO:0000256" key="2">
    <source>
        <dbReference type="ARBA" id="ARBA00019403"/>
    </source>
</evidence>
<dbReference type="PANTHER" id="PTHR33693">
    <property type="entry name" value="TYPE-5 URACIL-DNA GLYCOSYLASE"/>
    <property type="match status" value="1"/>
</dbReference>